<dbReference type="Proteomes" id="UP000184383">
    <property type="component" value="Unassembled WGS sequence"/>
</dbReference>
<name>A0A1L9RHI9_ASPWE</name>
<keyword evidence="3" id="KW-1185">Reference proteome</keyword>
<keyword evidence="1" id="KW-0812">Transmembrane</keyword>
<dbReference type="GeneID" id="63745192"/>
<dbReference type="AlphaFoldDB" id="A0A1L9RHI9"/>
<evidence type="ECO:0000313" key="3">
    <source>
        <dbReference type="Proteomes" id="UP000184383"/>
    </source>
</evidence>
<feature type="transmembrane region" description="Helical" evidence="1">
    <location>
        <begin position="44"/>
        <end position="63"/>
    </location>
</feature>
<gene>
    <name evidence="2" type="ORF">ASPWEDRAFT_136284</name>
</gene>
<keyword evidence="1" id="KW-0472">Membrane</keyword>
<keyword evidence="1" id="KW-1133">Transmembrane helix</keyword>
<dbReference type="VEuPathDB" id="FungiDB:ASPWEDRAFT_136284"/>
<dbReference type="EMBL" id="KV878213">
    <property type="protein sequence ID" value="OJJ34338.1"/>
    <property type="molecule type" value="Genomic_DNA"/>
</dbReference>
<protein>
    <submittedName>
        <fullName evidence="2">Uncharacterized protein</fullName>
    </submittedName>
</protein>
<proteinExistence type="predicted"/>
<accession>A0A1L9RHI9</accession>
<sequence>MQCCGSLNILMNGGVPCSISTNKYVKPRTKNYGQKSNKRYRQRVFYVICASCFSIYLQARFRFDGDLENEVRPRNTRFSRSL</sequence>
<reference evidence="3" key="1">
    <citation type="journal article" date="2017" name="Genome Biol.">
        <title>Comparative genomics reveals high biological diversity and specific adaptations in the industrially and medically important fungal genus Aspergillus.</title>
        <authorList>
            <person name="de Vries R.P."/>
            <person name="Riley R."/>
            <person name="Wiebenga A."/>
            <person name="Aguilar-Osorio G."/>
            <person name="Amillis S."/>
            <person name="Uchima C.A."/>
            <person name="Anderluh G."/>
            <person name="Asadollahi M."/>
            <person name="Askin M."/>
            <person name="Barry K."/>
            <person name="Battaglia E."/>
            <person name="Bayram O."/>
            <person name="Benocci T."/>
            <person name="Braus-Stromeyer S.A."/>
            <person name="Caldana C."/>
            <person name="Canovas D."/>
            <person name="Cerqueira G.C."/>
            <person name="Chen F."/>
            <person name="Chen W."/>
            <person name="Choi C."/>
            <person name="Clum A."/>
            <person name="Dos Santos R.A."/>
            <person name="Damasio A.R."/>
            <person name="Diallinas G."/>
            <person name="Emri T."/>
            <person name="Fekete E."/>
            <person name="Flipphi M."/>
            <person name="Freyberg S."/>
            <person name="Gallo A."/>
            <person name="Gournas C."/>
            <person name="Habgood R."/>
            <person name="Hainaut M."/>
            <person name="Harispe M.L."/>
            <person name="Henrissat B."/>
            <person name="Hilden K.S."/>
            <person name="Hope R."/>
            <person name="Hossain A."/>
            <person name="Karabika E."/>
            <person name="Karaffa L."/>
            <person name="Karanyi Z."/>
            <person name="Krasevec N."/>
            <person name="Kuo A."/>
            <person name="Kusch H."/>
            <person name="LaButti K."/>
            <person name="Lagendijk E.L."/>
            <person name="Lapidus A."/>
            <person name="Levasseur A."/>
            <person name="Lindquist E."/>
            <person name="Lipzen A."/>
            <person name="Logrieco A.F."/>
            <person name="MacCabe A."/>
            <person name="Maekelae M.R."/>
            <person name="Malavazi I."/>
            <person name="Melin P."/>
            <person name="Meyer V."/>
            <person name="Mielnichuk N."/>
            <person name="Miskei M."/>
            <person name="Molnar A.P."/>
            <person name="Mule G."/>
            <person name="Ngan C.Y."/>
            <person name="Orejas M."/>
            <person name="Orosz E."/>
            <person name="Ouedraogo J.P."/>
            <person name="Overkamp K.M."/>
            <person name="Park H.-S."/>
            <person name="Perrone G."/>
            <person name="Piumi F."/>
            <person name="Punt P.J."/>
            <person name="Ram A.F."/>
            <person name="Ramon A."/>
            <person name="Rauscher S."/>
            <person name="Record E."/>
            <person name="Riano-Pachon D.M."/>
            <person name="Robert V."/>
            <person name="Roehrig J."/>
            <person name="Ruller R."/>
            <person name="Salamov A."/>
            <person name="Salih N.S."/>
            <person name="Samson R.A."/>
            <person name="Sandor E."/>
            <person name="Sanguinetti M."/>
            <person name="Schuetze T."/>
            <person name="Sepcic K."/>
            <person name="Shelest E."/>
            <person name="Sherlock G."/>
            <person name="Sophianopoulou V."/>
            <person name="Squina F.M."/>
            <person name="Sun H."/>
            <person name="Susca A."/>
            <person name="Todd R.B."/>
            <person name="Tsang A."/>
            <person name="Unkles S.E."/>
            <person name="van de Wiele N."/>
            <person name="van Rossen-Uffink D."/>
            <person name="Oliveira J.V."/>
            <person name="Vesth T.C."/>
            <person name="Visser J."/>
            <person name="Yu J.-H."/>
            <person name="Zhou M."/>
            <person name="Andersen M.R."/>
            <person name="Archer D.B."/>
            <person name="Baker S.E."/>
            <person name="Benoit I."/>
            <person name="Brakhage A.A."/>
            <person name="Braus G.H."/>
            <person name="Fischer R."/>
            <person name="Frisvad J.C."/>
            <person name="Goldman G.H."/>
            <person name="Houbraken J."/>
            <person name="Oakley B."/>
            <person name="Pocsi I."/>
            <person name="Scazzocchio C."/>
            <person name="Seiboth B."/>
            <person name="vanKuyk P.A."/>
            <person name="Wortman J."/>
            <person name="Dyer P.S."/>
            <person name="Grigoriev I.V."/>
        </authorList>
    </citation>
    <scope>NUCLEOTIDE SEQUENCE [LARGE SCALE GENOMIC DNA]</scope>
    <source>
        <strain evidence="3">DTO 134E9</strain>
    </source>
</reference>
<dbReference type="RefSeq" id="XP_040688014.1">
    <property type="nucleotide sequence ID" value="XM_040829344.1"/>
</dbReference>
<evidence type="ECO:0000256" key="1">
    <source>
        <dbReference type="SAM" id="Phobius"/>
    </source>
</evidence>
<evidence type="ECO:0000313" key="2">
    <source>
        <dbReference type="EMBL" id="OJJ34338.1"/>
    </source>
</evidence>
<organism evidence="2 3">
    <name type="scientific">Aspergillus wentii DTO 134E9</name>
    <dbReference type="NCBI Taxonomy" id="1073089"/>
    <lineage>
        <taxon>Eukaryota</taxon>
        <taxon>Fungi</taxon>
        <taxon>Dikarya</taxon>
        <taxon>Ascomycota</taxon>
        <taxon>Pezizomycotina</taxon>
        <taxon>Eurotiomycetes</taxon>
        <taxon>Eurotiomycetidae</taxon>
        <taxon>Eurotiales</taxon>
        <taxon>Aspergillaceae</taxon>
        <taxon>Aspergillus</taxon>
        <taxon>Aspergillus subgen. Cremei</taxon>
    </lineage>
</organism>